<name>A0ABP7IK46_9ACTN</name>
<keyword evidence="3" id="KW-1185">Reference proteome</keyword>
<accession>A0ABP7IK46</accession>
<comment type="caution">
    <text evidence="2">The sequence shown here is derived from an EMBL/GenBank/DDBJ whole genome shotgun (WGS) entry which is preliminary data.</text>
</comment>
<protein>
    <submittedName>
        <fullName evidence="2">RimK/LysX family protein</fullName>
    </submittedName>
</protein>
<dbReference type="SUPFAM" id="SSF50630">
    <property type="entry name" value="Acid proteases"/>
    <property type="match status" value="1"/>
</dbReference>
<dbReference type="PANTHER" id="PTHR38037:SF1">
    <property type="entry name" value="ATP-DEPENDENT ZINC PROTEASE DOMAIN-CONTAINING PROTEIN-RELATED"/>
    <property type="match status" value="1"/>
</dbReference>
<dbReference type="Pfam" id="PF05618">
    <property type="entry name" value="Zn_protease"/>
    <property type="match status" value="1"/>
</dbReference>
<dbReference type="InterPro" id="IPR008503">
    <property type="entry name" value="Asp_endopeptidase"/>
</dbReference>
<gene>
    <name evidence="2" type="ORF">GCM10022242_22420</name>
</gene>
<dbReference type="PANTHER" id="PTHR38037">
    <property type="entry name" value="ZN_PROTEASE DOMAIN-CONTAINING PROTEIN"/>
    <property type="match status" value="1"/>
</dbReference>
<organism evidence="2 3">
    <name type="scientific">Nocardioides panacisoli</name>
    <dbReference type="NCBI Taxonomy" id="627624"/>
    <lineage>
        <taxon>Bacteria</taxon>
        <taxon>Bacillati</taxon>
        <taxon>Actinomycetota</taxon>
        <taxon>Actinomycetes</taxon>
        <taxon>Propionibacteriales</taxon>
        <taxon>Nocardioidaceae</taxon>
        <taxon>Nocardioides</taxon>
    </lineage>
</organism>
<dbReference type="Gene3D" id="2.40.70.10">
    <property type="entry name" value="Acid Proteases"/>
    <property type="match status" value="1"/>
</dbReference>
<proteinExistence type="predicted"/>
<dbReference type="InterPro" id="IPR021109">
    <property type="entry name" value="Peptidase_aspartic_dom_sf"/>
</dbReference>
<sequence length="168" mass="19020">MGSVSSSHHLTSQAGSPVIAGWREWVSLPDLGVDWIKAKLDTGARSSALHAFDLEEVERDGERWVRFGIHPWQRSTEDLVPVELPLHDERVVRSSSGHEQHRYVVRTSVRLHDRVVTTDLTLTRRDAMGFRLLIGRDALRQGFVVDSGHSYLGGRPKRGVRRKNRGRA</sequence>
<evidence type="ECO:0000259" key="1">
    <source>
        <dbReference type="Pfam" id="PF05618"/>
    </source>
</evidence>
<reference evidence="3" key="1">
    <citation type="journal article" date="2019" name="Int. J. Syst. Evol. Microbiol.">
        <title>The Global Catalogue of Microorganisms (GCM) 10K type strain sequencing project: providing services to taxonomists for standard genome sequencing and annotation.</title>
        <authorList>
            <consortium name="The Broad Institute Genomics Platform"/>
            <consortium name="The Broad Institute Genome Sequencing Center for Infectious Disease"/>
            <person name="Wu L."/>
            <person name="Ma J."/>
        </authorList>
    </citation>
    <scope>NUCLEOTIDE SEQUENCE [LARGE SCALE GENOMIC DNA]</scope>
    <source>
        <strain evidence="3">JCM 16953</strain>
    </source>
</reference>
<dbReference type="Proteomes" id="UP001501821">
    <property type="component" value="Unassembled WGS sequence"/>
</dbReference>
<evidence type="ECO:0000313" key="3">
    <source>
        <dbReference type="Proteomes" id="UP001501821"/>
    </source>
</evidence>
<evidence type="ECO:0000313" key="2">
    <source>
        <dbReference type="EMBL" id="GAA3820247.1"/>
    </source>
</evidence>
<dbReference type="EMBL" id="BAABAH010000006">
    <property type="protein sequence ID" value="GAA3820247.1"/>
    <property type="molecule type" value="Genomic_DNA"/>
</dbReference>
<feature type="domain" description="Retropepsin-like aspartic endopeptidase" evidence="1">
    <location>
        <begin position="19"/>
        <end position="153"/>
    </location>
</feature>